<dbReference type="Pfam" id="PF26639">
    <property type="entry name" value="Het-6_barrel"/>
    <property type="match status" value="1"/>
</dbReference>
<name>A0A2J6R7S0_HYAVF</name>
<dbReference type="AlphaFoldDB" id="A0A2J6R7S0"/>
<dbReference type="Proteomes" id="UP000235786">
    <property type="component" value="Unassembled WGS sequence"/>
</dbReference>
<keyword evidence="3" id="KW-1185">Reference proteome</keyword>
<protein>
    <submittedName>
        <fullName evidence="2">HET-domain-containing protein</fullName>
    </submittedName>
</protein>
<evidence type="ECO:0000313" key="2">
    <source>
        <dbReference type="EMBL" id="PMD34559.1"/>
    </source>
</evidence>
<sequence>MPETPAVRSSGGLPDRTHTHAALSDPMNVYHYSPLNYEAQEIRILRLLPGTLSADIRVCLETTRLAQDFVPDFEALSYAWGSTEDPVEISIGESGTCTLAVTRNLAEALPFLRYENKTRALWVDAICVNQQDTAERSSQVRRMADIYSKAARVLIWLGPSSFDSSVALDCLKLVSSKITVNWINATMSPLSNERHWADPKIQLPFDAEEFLAICNLLNRDWFGRLWIWQEARLAKNATILCGTESIPWAAVRSVVFCLGRKLQPYHFFDNMLSNRRDLLIRLCDTRGSVPFLNLIDDTKYSLCSDNRDRIFALLSMLDKSEESLHIVPDYTKTPLEVYQEIVVRHIKHWRKLNLVTSVERQEHMVGEVSWVPNWSVLRNTTPIVNGLASGSSMSWVAFKDDRILQVAGIAIATIRVTENFSLGPCGSQTYGAFALGLKRMAEQMDLEGFVNESSGNLRELARVLCSNDFSSQMSQPTAGYPSLSDSETILQAILKESFDFQGHIEYIYKTYLDCVATYCYGRSLFRSTNGHIGLGPEGAKPGDLITAWLGCDSVMILRPTGSGQYLVIGEAYCSGVMDGSAFLGPLPDSVEKVARYAEGLKFYLPTFINRESGKLYVEDPRLEGVPLPEGWRKEEHANEEYFPWFVNDSTGEDNGYFDPRLSVEALGSRGVKLQVFDLI</sequence>
<proteinExistence type="predicted"/>
<organism evidence="2 3">
    <name type="scientific">Hyaloscypha variabilis (strain UAMH 11265 / GT02V1 / F)</name>
    <name type="common">Meliniomyces variabilis</name>
    <dbReference type="NCBI Taxonomy" id="1149755"/>
    <lineage>
        <taxon>Eukaryota</taxon>
        <taxon>Fungi</taxon>
        <taxon>Dikarya</taxon>
        <taxon>Ascomycota</taxon>
        <taxon>Pezizomycotina</taxon>
        <taxon>Leotiomycetes</taxon>
        <taxon>Helotiales</taxon>
        <taxon>Hyaloscyphaceae</taxon>
        <taxon>Hyaloscypha</taxon>
        <taxon>Hyaloscypha variabilis</taxon>
    </lineage>
</organism>
<dbReference type="EMBL" id="KZ613953">
    <property type="protein sequence ID" value="PMD34559.1"/>
    <property type="molecule type" value="Genomic_DNA"/>
</dbReference>
<dbReference type="OrthoDB" id="3553147at2759"/>
<dbReference type="PANTHER" id="PTHR24148">
    <property type="entry name" value="ANKYRIN REPEAT DOMAIN-CONTAINING PROTEIN 39 HOMOLOG-RELATED"/>
    <property type="match status" value="1"/>
</dbReference>
<dbReference type="InterPro" id="IPR010730">
    <property type="entry name" value="HET"/>
</dbReference>
<feature type="domain" description="Heterokaryon incompatibility" evidence="1">
    <location>
        <begin position="73"/>
        <end position="230"/>
    </location>
</feature>
<dbReference type="STRING" id="1149755.A0A2J6R7S0"/>
<reference evidence="2 3" key="1">
    <citation type="submission" date="2016-04" db="EMBL/GenBank/DDBJ databases">
        <title>A degradative enzymes factory behind the ericoid mycorrhizal symbiosis.</title>
        <authorList>
            <consortium name="DOE Joint Genome Institute"/>
            <person name="Martino E."/>
            <person name="Morin E."/>
            <person name="Grelet G."/>
            <person name="Kuo A."/>
            <person name="Kohler A."/>
            <person name="Daghino S."/>
            <person name="Barry K."/>
            <person name="Choi C."/>
            <person name="Cichocki N."/>
            <person name="Clum A."/>
            <person name="Copeland A."/>
            <person name="Hainaut M."/>
            <person name="Haridas S."/>
            <person name="Labutti K."/>
            <person name="Lindquist E."/>
            <person name="Lipzen A."/>
            <person name="Khouja H.-R."/>
            <person name="Murat C."/>
            <person name="Ohm R."/>
            <person name="Olson A."/>
            <person name="Spatafora J."/>
            <person name="Veneault-Fourrey C."/>
            <person name="Henrissat B."/>
            <person name="Grigoriev I."/>
            <person name="Martin F."/>
            <person name="Perotto S."/>
        </authorList>
    </citation>
    <scope>NUCLEOTIDE SEQUENCE [LARGE SCALE GENOMIC DNA]</scope>
    <source>
        <strain evidence="2 3">F</strain>
    </source>
</reference>
<accession>A0A2J6R7S0</accession>
<evidence type="ECO:0000313" key="3">
    <source>
        <dbReference type="Proteomes" id="UP000235786"/>
    </source>
</evidence>
<dbReference type="InterPro" id="IPR052895">
    <property type="entry name" value="HetReg/Transcr_Mod"/>
</dbReference>
<dbReference type="Pfam" id="PF06985">
    <property type="entry name" value="HET"/>
    <property type="match status" value="1"/>
</dbReference>
<evidence type="ECO:0000259" key="1">
    <source>
        <dbReference type="Pfam" id="PF06985"/>
    </source>
</evidence>
<dbReference type="PANTHER" id="PTHR24148:SF64">
    <property type="entry name" value="HETEROKARYON INCOMPATIBILITY DOMAIN-CONTAINING PROTEIN"/>
    <property type="match status" value="1"/>
</dbReference>
<gene>
    <name evidence="2" type="ORF">L207DRAFT_516728</name>
</gene>